<dbReference type="Proteomes" id="UP000309038">
    <property type="component" value="Unassembled WGS sequence"/>
</dbReference>
<evidence type="ECO:0008006" key="5">
    <source>
        <dbReference type="Google" id="ProtNLM"/>
    </source>
</evidence>
<proteinExistence type="predicted"/>
<dbReference type="InterPro" id="IPR000873">
    <property type="entry name" value="AMP-dep_synth/lig_dom"/>
</dbReference>
<dbReference type="InterPro" id="IPR045851">
    <property type="entry name" value="AMP-bd_C_sf"/>
</dbReference>
<reference evidence="3 4" key="1">
    <citation type="submission" date="2019-02" db="EMBL/GenBank/DDBJ databases">
        <title>Genome sequencing of the rare red list fungi Phlebia centrifuga.</title>
        <authorList>
            <person name="Buettner E."/>
            <person name="Kellner H."/>
        </authorList>
    </citation>
    <scope>NUCLEOTIDE SEQUENCE [LARGE SCALE GENOMIC DNA]</scope>
    <source>
        <strain evidence="3 4">DSM 108282</strain>
    </source>
</reference>
<dbReference type="SUPFAM" id="SSF56801">
    <property type="entry name" value="Acetyl-CoA synthetase-like"/>
    <property type="match status" value="1"/>
</dbReference>
<keyword evidence="4" id="KW-1185">Reference proteome</keyword>
<evidence type="ECO:0000313" key="3">
    <source>
        <dbReference type="EMBL" id="THG94103.1"/>
    </source>
</evidence>
<name>A0A4S4K8H7_9APHY</name>
<dbReference type="InterPro" id="IPR042099">
    <property type="entry name" value="ANL_N_sf"/>
</dbReference>
<dbReference type="Gene3D" id="3.30.300.30">
    <property type="match status" value="1"/>
</dbReference>
<feature type="domain" description="AMP-dependent synthetase/ligase" evidence="1">
    <location>
        <begin position="110"/>
        <end position="234"/>
    </location>
</feature>
<protein>
    <recommendedName>
        <fullName evidence="5">4-coumarate--CoA ligase</fullName>
    </recommendedName>
</protein>
<dbReference type="GO" id="GO:0016405">
    <property type="term" value="F:CoA-ligase activity"/>
    <property type="evidence" value="ECO:0007669"/>
    <property type="project" value="TreeGrafter"/>
</dbReference>
<dbReference type="Gene3D" id="3.40.50.12780">
    <property type="entry name" value="N-terminal domain of ligase-like"/>
    <property type="match status" value="1"/>
</dbReference>
<dbReference type="Pfam" id="PF13193">
    <property type="entry name" value="AMP-binding_C"/>
    <property type="match status" value="1"/>
</dbReference>
<evidence type="ECO:0000259" key="2">
    <source>
        <dbReference type="Pfam" id="PF13193"/>
    </source>
</evidence>
<feature type="domain" description="AMP-binding enzyme C-terminal" evidence="2">
    <location>
        <begin position="284"/>
        <end position="370"/>
    </location>
</feature>
<feature type="domain" description="AMP-dependent synthetase/ligase" evidence="1">
    <location>
        <begin position="50"/>
        <end position="109"/>
    </location>
</feature>
<sequence>MKERWNIGDDDVVCISSPNHLDYPVICWATQQLGAIVATVNPSLTSPELGTTGNPKAVAISHYNVIYNVTQIATFHRVNEQYTSWGELRFRPGDTCGGVLPFYHIYGLVVNNIVRYKITHLLIVPPQAMLLCKHPAVKSYDLSHVRFCMVAAAPLSAELTQDLLTIWPDIHLGQGYGMTETCAAVSMKCGTLGSGGQLVSGTEAKIIKADGTLAKRGEPGEIWVKGDQVVLGYFNDEDATRATFVDGWVRTGDEALFAENGDLFVVDRIKEIMKVKGFQVSPSELEGQLLTHPDVSDVGVIGILDDYSGELPVAFVALTAVSVKRITGNQQAADTLKAELMKHVSDAKSRYKWLKAVHFVDAIPRNPSGKILRRVLRQQAQYVEREKVKL</sequence>
<dbReference type="EMBL" id="SGPJ01000502">
    <property type="protein sequence ID" value="THG94103.1"/>
    <property type="molecule type" value="Genomic_DNA"/>
</dbReference>
<organism evidence="3 4">
    <name type="scientific">Hermanssonia centrifuga</name>
    <dbReference type="NCBI Taxonomy" id="98765"/>
    <lineage>
        <taxon>Eukaryota</taxon>
        <taxon>Fungi</taxon>
        <taxon>Dikarya</taxon>
        <taxon>Basidiomycota</taxon>
        <taxon>Agaricomycotina</taxon>
        <taxon>Agaricomycetes</taxon>
        <taxon>Polyporales</taxon>
        <taxon>Meruliaceae</taxon>
        <taxon>Hermanssonia</taxon>
    </lineage>
</organism>
<dbReference type="PANTHER" id="PTHR24096">
    <property type="entry name" value="LONG-CHAIN-FATTY-ACID--COA LIGASE"/>
    <property type="match status" value="1"/>
</dbReference>
<comment type="caution">
    <text evidence="3">The sequence shown here is derived from an EMBL/GenBank/DDBJ whole genome shotgun (WGS) entry which is preliminary data.</text>
</comment>
<dbReference type="Gene3D" id="3.40.50.980">
    <property type="match status" value="3"/>
</dbReference>
<dbReference type="PANTHER" id="PTHR24096:SF422">
    <property type="entry name" value="BCDNA.GH02901"/>
    <property type="match status" value="1"/>
</dbReference>
<evidence type="ECO:0000259" key="1">
    <source>
        <dbReference type="Pfam" id="PF00501"/>
    </source>
</evidence>
<accession>A0A4S4K8H7</accession>
<dbReference type="AlphaFoldDB" id="A0A4S4K8H7"/>
<gene>
    <name evidence="3" type="ORF">EW026_g7298</name>
</gene>
<evidence type="ECO:0000313" key="4">
    <source>
        <dbReference type="Proteomes" id="UP000309038"/>
    </source>
</evidence>
<dbReference type="Pfam" id="PF00501">
    <property type="entry name" value="AMP-binding"/>
    <property type="match status" value="2"/>
</dbReference>
<dbReference type="InterPro" id="IPR025110">
    <property type="entry name" value="AMP-bd_C"/>
</dbReference>